<organism evidence="3 4">
    <name type="scientific">Chlorella sorokiniana</name>
    <name type="common">Freshwater green alga</name>
    <dbReference type="NCBI Taxonomy" id="3076"/>
    <lineage>
        <taxon>Eukaryota</taxon>
        <taxon>Viridiplantae</taxon>
        <taxon>Chlorophyta</taxon>
        <taxon>core chlorophytes</taxon>
        <taxon>Trebouxiophyceae</taxon>
        <taxon>Chlorellales</taxon>
        <taxon>Chlorellaceae</taxon>
        <taxon>Chlorella clade</taxon>
        <taxon>Chlorella</taxon>
    </lineage>
</organism>
<gene>
    <name evidence="3" type="ORF">C2E21_2348</name>
</gene>
<keyword evidence="4" id="KW-1185">Reference proteome</keyword>
<feature type="transmembrane region" description="Helical" evidence="2">
    <location>
        <begin position="52"/>
        <end position="76"/>
    </location>
</feature>
<proteinExistence type="predicted"/>
<feature type="transmembrane region" description="Helical" evidence="2">
    <location>
        <begin position="88"/>
        <end position="110"/>
    </location>
</feature>
<reference evidence="3 4" key="1">
    <citation type="journal article" date="2018" name="Plant J.">
        <title>Genome sequences of Chlorella sorokiniana UTEX 1602 and Micractinium conductrix SAG 241.80: implications to maltose excretion by a green alga.</title>
        <authorList>
            <person name="Arriola M.B."/>
            <person name="Velmurugan N."/>
            <person name="Zhang Y."/>
            <person name="Plunkett M.H."/>
            <person name="Hondzo H."/>
            <person name="Barney B.M."/>
        </authorList>
    </citation>
    <scope>NUCLEOTIDE SEQUENCE [LARGE SCALE GENOMIC DNA]</scope>
    <source>
        <strain evidence="4">UTEX 1602</strain>
    </source>
</reference>
<feature type="transmembrane region" description="Helical" evidence="2">
    <location>
        <begin position="137"/>
        <end position="158"/>
    </location>
</feature>
<keyword evidence="3" id="KW-0966">Cell projection</keyword>
<keyword evidence="2" id="KW-0812">Transmembrane</keyword>
<dbReference type="AlphaFoldDB" id="A0A2P6TXZ1"/>
<evidence type="ECO:0000313" key="4">
    <source>
        <dbReference type="Proteomes" id="UP000239899"/>
    </source>
</evidence>
<evidence type="ECO:0000313" key="3">
    <source>
        <dbReference type="EMBL" id="PRW58937.1"/>
    </source>
</evidence>
<feature type="transmembrane region" description="Helical" evidence="2">
    <location>
        <begin position="12"/>
        <end position="32"/>
    </location>
</feature>
<comment type="caution">
    <text evidence="3">The sequence shown here is derived from an EMBL/GenBank/DDBJ whole genome shotgun (WGS) entry which is preliminary data.</text>
</comment>
<keyword evidence="2" id="KW-1133">Transmembrane helix</keyword>
<name>A0A2P6TXZ1_CHLSO</name>
<dbReference type="EMBL" id="LHPG02000004">
    <property type="protein sequence ID" value="PRW58937.1"/>
    <property type="molecule type" value="Genomic_DNA"/>
</dbReference>
<evidence type="ECO:0000256" key="2">
    <source>
        <dbReference type="SAM" id="Phobius"/>
    </source>
</evidence>
<protein>
    <submittedName>
        <fullName evidence="3">Flagellar associated</fullName>
    </submittedName>
</protein>
<sequence>MALGGRAWTWLIYLPCTAASVLFAIVGLVTFGDLAQVQYDDSAGHLGSQLNGAMAATFMAPVITGGLLVMSFFLLIKKSWTRSGAGFSYGWLTSWYAMNSMLVLLTGIVLTANKHWTSTFQSSIKGIWTKSATNAYVATYILAFISCAFQLVMAATLISNRKSFGGAQLTVDELGLSDRLRGPSSSGIPEAGSPASPEFTQPVPATGSARTGAWSTGV</sequence>
<evidence type="ECO:0000256" key="1">
    <source>
        <dbReference type="SAM" id="MobiDB-lite"/>
    </source>
</evidence>
<keyword evidence="3" id="KW-0282">Flagellum</keyword>
<accession>A0A2P6TXZ1</accession>
<keyword evidence="2" id="KW-0472">Membrane</keyword>
<keyword evidence="3" id="KW-0969">Cilium</keyword>
<feature type="region of interest" description="Disordered" evidence="1">
    <location>
        <begin position="182"/>
        <end position="218"/>
    </location>
</feature>
<dbReference type="Proteomes" id="UP000239899">
    <property type="component" value="Unassembled WGS sequence"/>
</dbReference>
<dbReference type="OrthoDB" id="10409098at2759"/>